<dbReference type="EMBL" id="CAJZBQ010000040">
    <property type="protein sequence ID" value="CAG9326056.1"/>
    <property type="molecule type" value="Genomic_DNA"/>
</dbReference>
<sequence length="364" mass="39316">MNQSALALLLLASSVLAMETSSCSKISCSGSETTSSGKCVTVSGSTVSLSPCPDGYHCQELDQFSSSDEHSEATCKSDSTEPSESCPTSHDGDIATNFYCCVNADCASNKCDTANNKCIGIAEDGACTENEHCEAGFYCSSSKCTETVGEGKTCSYDYQCDAGYGCFGSFCLQYFSLKDNTITTNAKFCKSGLMYNSVCDSVTISSGGTVLSEPWECTIGQTCSYKYTHGNYQYRSDKDCECAGEGTTSTKGYCPIRNIMGIVDFTDDFYEKFQYDSSDCSGNYAHLTDIEDDLDLLVYCDSIDQDGKDYYDNMDMIVGAWSLYSSGVIDSCANDMGIFDPSEDIDSWDSAEFLALSGLLILFN</sequence>
<dbReference type="AlphaFoldDB" id="A0AAU9JYQ9"/>
<name>A0AAU9JYQ9_9CILI</name>
<organism evidence="2 3">
    <name type="scientific">Blepharisma stoltei</name>
    <dbReference type="NCBI Taxonomy" id="1481888"/>
    <lineage>
        <taxon>Eukaryota</taxon>
        <taxon>Sar</taxon>
        <taxon>Alveolata</taxon>
        <taxon>Ciliophora</taxon>
        <taxon>Postciliodesmatophora</taxon>
        <taxon>Heterotrichea</taxon>
        <taxon>Heterotrichida</taxon>
        <taxon>Blepharismidae</taxon>
        <taxon>Blepharisma</taxon>
    </lineage>
</organism>
<proteinExistence type="predicted"/>
<reference evidence="2" key="1">
    <citation type="submission" date="2021-09" db="EMBL/GenBank/DDBJ databases">
        <authorList>
            <consortium name="AG Swart"/>
            <person name="Singh M."/>
            <person name="Singh A."/>
            <person name="Seah K."/>
            <person name="Emmerich C."/>
        </authorList>
    </citation>
    <scope>NUCLEOTIDE SEQUENCE</scope>
    <source>
        <strain evidence="2">ATCC30299</strain>
    </source>
</reference>
<keyword evidence="3" id="KW-1185">Reference proteome</keyword>
<accession>A0AAU9JYQ9</accession>
<gene>
    <name evidence="2" type="ORF">BSTOLATCC_MIC40497</name>
</gene>
<evidence type="ECO:0000313" key="3">
    <source>
        <dbReference type="Proteomes" id="UP001162131"/>
    </source>
</evidence>
<evidence type="ECO:0008006" key="4">
    <source>
        <dbReference type="Google" id="ProtNLM"/>
    </source>
</evidence>
<comment type="caution">
    <text evidence="2">The sequence shown here is derived from an EMBL/GenBank/DDBJ whole genome shotgun (WGS) entry which is preliminary data.</text>
</comment>
<protein>
    <recommendedName>
        <fullName evidence="4">Dickkopf N-terminal cysteine-rich domain-containing protein</fullName>
    </recommendedName>
</protein>
<keyword evidence="1" id="KW-0732">Signal</keyword>
<dbReference type="Proteomes" id="UP001162131">
    <property type="component" value="Unassembled WGS sequence"/>
</dbReference>
<evidence type="ECO:0000313" key="2">
    <source>
        <dbReference type="EMBL" id="CAG9326056.1"/>
    </source>
</evidence>
<feature type="chain" id="PRO_5043762291" description="Dickkopf N-terminal cysteine-rich domain-containing protein" evidence="1">
    <location>
        <begin position="18"/>
        <end position="364"/>
    </location>
</feature>
<evidence type="ECO:0000256" key="1">
    <source>
        <dbReference type="SAM" id="SignalP"/>
    </source>
</evidence>
<feature type="signal peptide" evidence="1">
    <location>
        <begin position="1"/>
        <end position="17"/>
    </location>
</feature>